<organism evidence="4">
    <name type="scientific">Vaccinia virus</name>
    <name type="common">VACV</name>
    <name type="synonym">Orthopoxvirus vaccinia</name>
    <dbReference type="NCBI Taxonomy" id="10245"/>
    <lineage>
        <taxon>Viruses</taxon>
        <taxon>Varidnaviria</taxon>
        <taxon>Bamfordvirae</taxon>
        <taxon>Nucleocytoviricota</taxon>
        <taxon>Pokkesviricetes</taxon>
        <taxon>Chitovirales</taxon>
        <taxon>Poxviridae</taxon>
        <taxon>Chordopoxvirinae</taxon>
        <taxon>Orthopoxvirus</taxon>
    </lineage>
</organism>
<proteinExistence type="predicted"/>
<dbReference type="Proteomes" id="UP000298666">
    <property type="component" value="Segment"/>
</dbReference>
<name>A0A2I6TE48_VACCV</name>
<gene>
    <name evidence="1" type="ORF">44.1rMVA_187</name>
    <name evidence="2" type="ORF">44/47.1_rMVA_193</name>
    <name evidence="3" type="ORF">47.1rMVA_191</name>
    <name evidence="4" type="ORF">51.2rMVA_201</name>
</gene>
<reference evidence="4" key="1">
    <citation type="submission" date="2018-12" db="EMBL/GenBank/DDBJ databases">
        <title>Identification of additional Vaccinia host-range genes.</title>
        <authorList>
            <person name="Mendez-Rios J.D."/>
            <person name="Wyatt L.S."/>
            <person name="Moss B."/>
        </authorList>
    </citation>
    <scope>NUCLEOTIDE SEQUENCE [LARGE SCALE GENOMIC DNA]</scope>
    <source>
        <strain evidence="1">44.1 rMVA</strain>
        <strain evidence="2">44/47.1 rMVA</strain>
        <strain evidence="3">47.1 rMVA</strain>
        <strain evidence="4">51.2 rMVA</strain>
    </source>
</reference>
<accession>A0A2I6TE48</accession>
<dbReference type="EMBL" id="MK314711">
    <property type="protein sequence ID" value="QCI57414.1"/>
    <property type="molecule type" value="Genomic_DNA"/>
</dbReference>
<evidence type="ECO:0000313" key="2">
    <source>
        <dbReference type="EMBL" id="QCI57414.1"/>
    </source>
</evidence>
<evidence type="ECO:0000313" key="1">
    <source>
        <dbReference type="EMBL" id="QCI57217.1"/>
    </source>
</evidence>
<evidence type="ECO:0000313" key="4">
    <source>
        <dbReference type="EMBL" id="QCI57809.1"/>
    </source>
</evidence>
<dbReference type="Proteomes" id="UP000298625">
    <property type="component" value="Segment"/>
</dbReference>
<dbReference type="Proteomes" id="UP000298571">
    <property type="component" value="Segment"/>
</dbReference>
<dbReference type="EMBL" id="MK314710">
    <property type="protein sequence ID" value="QCI57217.1"/>
    <property type="molecule type" value="Genomic_DNA"/>
</dbReference>
<dbReference type="EMBL" id="MK314713">
    <property type="protein sequence ID" value="QCI57809.1"/>
    <property type="molecule type" value="Genomic_DNA"/>
</dbReference>
<evidence type="ECO:0000313" key="3">
    <source>
        <dbReference type="EMBL" id="QCI57609.1"/>
    </source>
</evidence>
<sequence>MNNYYYYLYRICAITRLSRYLYLTDREHINVDSIKQLCKISDPNRCGCTALEMSSLKYVISTEHIYIIILLLLV</sequence>
<dbReference type="Proteomes" id="UP000298696">
    <property type="component" value="Segment"/>
</dbReference>
<protein>
    <submittedName>
        <fullName evidence="4">Ankyrin-like protein</fullName>
    </submittedName>
</protein>
<dbReference type="EMBL" id="MK314712">
    <property type="protein sequence ID" value="QCI57609.1"/>
    <property type="molecule type" value="Genomic_DNA"/>
</dbReference>